<organism evidence="1 2">
    <name type="scientific">Pedobacter rhodius</name>
    <dbReference type="NCBI Taxonomy" id="3004098"/>
    <lineage>
        <taxon>Bacteria</taxon>
        <taxon>Pseudomonadati</taxon>
        <taxon>Bacteroidota</taxon>
        <taxon>Sphingobacteriia</taxon>
        <taxon>Sphingobacteriales</taxon>
        <taxon>Sphingobacteriaceae</taxon>
        <taxon>Pedobacter</taxon>
    </lineage>
</organism>
<evidence type="ECO:0000313" key="2">
    <source>
        <dbReference type="Proteomes" id="UP001144341"/>
    </source>
</evidence>
<dbReference type="RefSeq" id="WP_269415462.1">
    <property type="nucleotide sequence ID" value="NZ_JAPWGL010000003.1"/>
</dbReference>
<dbReference type="PROSITE" id="PS51257">
    <property type="entry name" value="PROKAR_LIPOPROTEIN"/>
    <property type="match status" value="1"/>
</dbReference>
<dbReference type="EMBL" id="JAPWGL010000003">
    <property type="protein sequence ID" value="MCZ4223658.1"/>
    <property type="molecule type" value="Genomic_DNA"/>
</dbReference>
<sequence length="190" mass="21685">MRYLPLLLLTLLSFGCKKESENGKVVELFVDHYAASGKQMIYTLPDKALIGTYLEGFDERELGYTYRVRATLYIPDVAPMDGPSQWYTFVKVLDKELYKGTESFVISLKTSSIFTTNIAVRLENQTFYYGSYILRPENDAVRKQLEDVLALVPKFQTDSQYAAKVLIDATVVHDPNNRNNGYLVKSVKIQ</sequence>
<evidence type="ECO:0008006" key="3">
    <source>
        <dbReference type="Google" id="ProtNLM"/>
    </source>
</evidence>
<proteinExistence type="predicted"/>
<reference evidence="1" key="1">
    <citation type="submission" date="2022-12" db="EMBL/GenBank/DDBJ databases">
        <title>Genome sequence of SJ11.</title>
        <authorList>
            <person name="Woo H."/>
        </authorList>
    </citation>
    <scope>NUCLEOTIDE SEQUENCE</scope>
    <source>
        <strain evidence="1">SJ11</strain>
    </source>
</reference>
<protein>
    <recommendedName>
        <fullName evidence="3">DUF4377 domain-containing protein</fullName>
    </recommendedName>
</protein>
<accession>A0ABT4KXK3</accession>
<keyword evidence="2" id="KW-1185">Reference proteome</keyword>
<dbReference type="Proteomes" id="UP001144341">
    <property type="component" value="Unassembled WGS sequence"/>
</dbReference>
<comment type="caution">
    <text evidence="1">The sequence shown here is derived from an EMBL/GenBank/DDBJ whole genome shotgun (WGS) entry which is preliminary data.</text>
</comment>
<name>A0ABT4KXK3_9SPHI</name>
<gene>
    <name evidence="1" type="ORF">O0931_10155</name>
</gene>
<evidence type="ECO:0000313" key="1">
    <source>
        <dbReference type="EMBL" id="MCZ4223658.1"/>
    </source>
</evidence>